<dbReference type="SUPFAM" id="SSF52540">
    <property type="entry name" value="P-loop containing nucleoside triphosphate hydrolases"/>
    <property type="match status" value="1"/>
</dbReference>
<evidence type="ECO:0000256" key="2">
    <source>
        <dbReference type="ARBA" id="ARBA00022692"/>
    </source>
</evidence>
<keyword evidence="6 8" id="KW-0472">Membrane</keyword>
<evidence type="ECO:0000256" key="8">
    <source>
        <dbReference type="SAM" id="Phobius"/>
    </source>
</evidence>
<keyword evidence="2 8" id="KW-0812">Transmembrane</keyword>
<organism evidence="11 12">
    <name type="scientific">Sphingomonas ginsenosidivorax</name>
    <dbReference type="NCBI Taxonomy" id="862135"/>
    <lineage>
        <taxon>Bacteria</taxon>
        <taxon>Pseudomonadati</taxon>
        <taxon>Pseudomonadota</taxon>
        <taxon>Alphaproteobacteria</taxon>
        <taxon>Sphingomonadales</taxon>
        <taxon>Sphingomonadaceae</taxon>
        <taxon>Sphingomonas</taxon>
    </lineage>
</organism>
<dbReference type="PROSITE" id="PS00211">
    <property type="entry name" value="ABC_TRANSPORTER_1"/>
    <property type="match status" value="1"/>
</dbReference>
<evidence type="ECO:0000313" key="11">
    <source>
        <dbReference type="EMBL" id="TXC69626.1"/>
    </source>
</evidence>
<dbReference type="Proteomes" id="UP000321250">
    <property type="component" value="Unassembled WGS sequence"/>
</dbReference>
<accession>A0A5C6UBY7</accession>
<feature type="domain" description="ABC transmembrane type-1" evidence="10">
    <location>
        <begin position="29"/>
        <end position="305"/>
    </location>
</feature>
<dbReference type="GO" id="GO:0015421">
    <property type="term" value="F:ABC-type oligopeptide transporter activity"/>
    <property type="evidence" value="ECO:0007669"/>
    <property type="project" value="TreeGrafter"/>
</dbReference>
<dbReference type="PROSITE" id="PS50893">
    <property type="entry name" value="ABC_TRANSPORTER_2"/>
    <property type="match status" value="1"/>
</dbReference>
<feature type="region of interest" description="Disordered" evidence="7">
    <location>
        <begin position="567"/>
        <end position="597"/>
    </location>
</feature>
<dbReference type="GO" id="GO:0005524">
    <property type="term" value="F:ATP binding"/>
    <property type="evidence" value="ECO:0007669"/>
    <property type="project" value="UniProtKB-KW"/>
</dbReference>
<dbReference type="InterPro" id="IPR003439">
    <property type="entry name" value="ABC_transporter-like_ATP-bd"/>
</dbReference>
<feature type="transmembrane region" description="Helical" evidence="8">
    <location>
        <begin position="252"/>
        <end position="270"/>
    </location>
</feature>
<dbReference type="InterPro" id="IPR036640">
    <property type="entry name" value="ABC1_TM_sf"/>
</dbReference>
<dbReference type="Gene3D" id="3.40.50.300">
    <property type="entry name" value="P-loop containing nucleotide triphosphate hydrolases"/>
    <property type="match status" value="1"/>
</dbReference>
<dbReference type="NCBIfam" id="TIGR01842">
    <property type="entry name" value="type_I_sec_PrtD"/>
    <property type="match status" value="1"/>
</dbReference>
<sequence>MVRPKPGKPQRSQTSYIAALLAPYRSVLIALLVFSGIVNVMALAVSIFSLNVFDRVLTSSSLDTLGFLCLAVMLAIALSSTLEGVRQRVAGQLGQWLSERLAPMLLSIALDQRSLPPDMRLGALRGLSAVTGFLSTPTLFSVIDILWVPVYLIAIYLLHPDLGTVAAVGAVVLLTLAWINERGTRARLGDAQSLASANLDHAEALVRNGEVIDALGMTGAAVDQWARRHRQQIAASSRPQRFTTTITSIARFVRYAIQVAILAVGAWLVLDRQLTGGAMIAGSIIVGRLMAPIESSISYWRQFVAARHAFRQVEAFCRLPPSRTSTMRLPAPTGAITVANLTYVPPALNMPVLRNVSFAVSAGEMLALVGPSASGKTTLARSLIGTLQPTQGHVRLDGADAFDWMRSDLGPYIGYLPQDVELLPGSVRDNIARFRADATDDDVVAAAQLADCHEMILQLEGGYDMQLTDGGLQLSGGQRQRIGLARALIGTPRLVVLDEPNASLDAAGEDALFRALRQLKTRGVTCIVVSHRTNLLRIADKVLVLDAGMVASFGTARDVVAKLARAAERPTRVEPPTPVRAAPTADGSPAAVGEARA</sequence>
<evidence type="ECO:0000259" key="9">
    <source>
        <dbReference type="PROSITE" id="PS50893"/>
    </source>
</evidence>
<evidence type="ECO:0000256" key="6">
    <source>
        <dbReference type="ARBA" id="ARBA00023136"/>
    </source>
</evidence>
<dbReference type="AlphaFoldDB" id="A0A5C6UBY7"/>
<dbReference type="OrthoDB" id="9787557at2"/>
<evidence type="ECO:0000313" key="12">
    <source>
        <dbReference type="Proteomes" id="UP000321250"/>
    </source>
</evidence>
<evidence type="ECO:0000256" key="5">
    <source>
        <dbReference type="ARBA" id="ARBA00022989"/>
    </source>
</evidence>
<dbReference type="EMBL" id="VOQR01000001">
    <property type="protein sequence ID" value="TXC69626.1"/>
    <property type="molecule type" value="Genomic_DNA"/>
</dbReference>
<comment type="caution">
    <text evidence="11">The sequence shown here is derived from an EMBL/GenBank/DDBJ whole genome shotgun (WGS) entry which is preliminary data.</text>
</comment>
<evidence type="ECO:0000256" key="4">
    <source>
        <dbReference type="ARBA" id="ARBA00022840"/>
    </source>
</evidence>
<keyword evidence="5 8" id="KW-1133">Transmembrane helix</keyword>
<evidence type="ECO:0000256" key="3">
    <source>
        <dbReference type="ARBA" id="ARBA00022741"/>
    </source>
</evidence>
<feature type="domain" description="ABC transporter" evidence="9">
    <location>
        <begin position="336"/>
        <end position="572"/>
    </location>
</feature>
<comment type="subcellular location">
    <subcellularLocation>
        <location evidence="1">Cell membrane</location>
        <topology evidence="1">Multi-pass membrane protein</topology>
    </subcellularLocation>
</comment>
<keyword evidence="12" id="KW-1185">Reference proteome</keyword>
<protein>
    <submittedName>
        <fullName evidence="11">Type I secretion system permease/ATPase</fullName>
    </submittedName>
</protein>
<dbReference type="Pfam" id="PF00664">
    <property type="entry name" value="ABC_membrane"/>
    <property type="match status" value="1"/>
</dbReference>
<dbReference type="GO" id="GO:0030253">
    <property type="term" value="P:protein secretion by the type I secretion system"/>
    <property type="evidence" value="ECO:0007669"/>
    <property type="project" value="InterPro"/>
</dbReference>
<evidence type="ECO:0000256" key="7">
    <source>
        <dbReference type="SAM" id="MobiDB-lite"/>
    </source>
</evidence>
<evidence type="ECO:0000256" key="1">
    <source>
        <dbReference type="ARBA" id="ARBA00004651"/>
    </source>
</evidence>
<dbReference type="InterPro" id="IPR011527">
    <property type="entry name" value="ABC1_TM_dom"/>
</dbReference>
<dbReference type="InterPro" id="IPR003593">
    <property type="entry name" value="AAA+_ATPase"/>
</dbReference>
<feature type="transmembrane region" description="Helical" evidence="8">
    <location>
        <begin position="162"/>
        <end position="179"/>
    </location>
</feature>
<gene>
    <name evidence="11" type="ORF">FSB78_00600</name>
</gene>
<feature type="transmembrane region" description="Helical" evidence="8">
    <location>
        <begin position="65"/>
        <end position="85"/>
    </location>
</feature>
<dbReference type="InterPro" id="IPR027417">
    <property type="entry name" value="P-loop_NTPase"/>
</dbReference>
<dbReference type="SMART" id="SM00382">
    <property type="entry name" value="AAA"/>
    <property type="match status" value="1"/>
</dbReference>
<name>A0A5C6UBY7_9SPHN</name>
<dbReference type="InterPro" id="IPR039421">
    <property type="entry name" value="Type_1_exporter"/>
</dbReference>
<dbReference type="InterPro" id="IPR010128">
    <property type="entry name" value="ATPase_T1SS_PrtD-like"/>
</dbReference>
<dbReference type="Gene3D" id="1.20.1560.10">
    <property type="entry name" value="ABC transporter type 1, transmembrane domain"/>
    <property type="match status" value="1"/>
</dbReference>
<dbReference type="SUPFAM" id="SSF90123">
    <property type="entry name" value="ABC transporter transmembrane region"/>
    <property type="match status" value="1"/>
</dbReference>
<keyword evidence="4" id="KW-0067">ATP-binding</keyword>
<dbReference type="PANTHER" id="PTHR43394">
    <property type="entry name" value="ATP-DEPENDENT PERMEASE MDL1, MITOCHONDRIAL"/>
    <property type="match status" value="1"/>
</dbReference>
<keyword evidence="3" id="KW-0547">Nucleotide-binding</keyword>
<proteinExistence type="predicted"/>
<dbReference type="RefSeq" id="WP_147079058.1">
    <property type="nucleotide sequence ID" value="NZ_VOQR01000001.1"/>
</dbReference>
<dbReference type="GO" id="GO:0016887">
    <property type="term" value="F:ATP hydrolysis activity"/>
    <property type="evidence" value="ECO:0007669"/>
    <property type="project" value="InterPro"/>
</dbReference>
<dbReference type="Pfam" id="PF00005">
    <property type="entry name" value="ABC_tran"/>
    <property type="match status" value="1"/>
</dbReference>
<dbReference type="PROSITE" id="PS50929">
    <property type="entry name" value="ABC_TM1F"/>
    <property type="match status" value="1"/>
</dbReference>
<evidence type="ECO:0000259" key="10">
    <source>
        <dbReference type="PROSITE" id="PS50929"/>
    </source>
</evidence>
<dbReference type="GO" id="GO:0005886">
    <property type="term" value="C:plasma membrane"/>
    <property type="evidence" value="ECO:0007669"/>
    <property type="project" value="UniProtKB-SubCell"/>
</dbReference>
<dbReference type="GO" id="GO:0030256">
    <property type="term" value="C:type I protein secretion system complex"/>
    <property type="evidence" value="ECO:0007669"/>
    <property type="project" value="InterPro"/>
</dbReference>
<dbReference type="PANTHER" id="PTHR43394:SF1">
    <property type="entry name" value="ATP-BINDING CASSETTE SUB-FAMILY B MEMBER 10, MITOCHONDRIAL"/>
    <property type="match status" value="1"/>
</dbReference>
<feature type="transmembrane region" description="Helical" evidence="8">
    <location>
        <begin position="27"/>
        <end position="53"/>
    </location>
</feature>
<feature type="transmembrane region" description="Helical" evidence="8">
    <location>
        <begin position="129"/>
        <end position="156"/>
    </location>
</feature>
<dbReference type="InterPro" id="IPR017871">
    <property type="entry name" value="ABC_transporter-like_CS"/>
</dbReference>
<reference evidence="11 12" key="1">
    <citation type="journal article" date="2013" name="Antonie Van Leeuwenhoek">
        <title>Sphingomonas ginsenosidivorax sp. nov., with the ability to transform ginsenosides.</title>
        <authorList>
            <person name="Jin X.F."/>
            <person name="Kim J.K."/>
            <person name="Liu Q.M."/>
            <person name="Kang M.S."/>
            <person name="He D."/>
            <person name="Jin F.X."/>
            <person name="Kim S.C."/>
            <person name="Im W.T."/>
        </authorList>
    </citation>
    <scope>NUCLEOTIDE SEQUENCE [LARGE SCALE GENOMIC DNA]</scope>
    <source>
        <strain evidence="11 12">KHI67</strain>
    </source>
</reference>